<reference evidence="3" key="2">
    <citation type="journal article" date="2021" name="Data Brief">
        <title>Draft genome sequence data of the facultative, thermophilic, xylanolytic bacterium Paenibacillus sp. strain DA-C8.</title>
        <authorList>
            <person name="Chhe C."/>
            <person name="Uke A."/>
            <person name="Baramee S."/>
            <person name="Ungkulpasvich U."/>
            <person name="Tachaapaikoon C."/>
            <person name="Pason P."/>
            <person name="Waeonukul R."/>
            <person name="Ratanakhanokchai K."/>
            <person name="Kosugi A."/>
        </authorList>
    </citation>
    <scope>NUCLEOTIDE SEQUENCE</scope>
    <source>
        <strain evidence="3">DA-C8</strain>
    </source>
</reference>
<evidence type="ECO:0000259" key="2">
    <source>
        <dbReference type="Pfam" id="PF00437"/>
    </source>
</evidence>
<dbReference type="InterPro" id="IPR027417">
    <property type="entry name" value="P-loop_NTPase"/>
</dbReference>
<comment type="similarity">
    <text evidence="1">Belongs to the GSP E family.</text>
</comment>
<dbReference type="Pfam" id="PF00437">
    <property type="entry name" value="T2SSE"/>
    <property type="match status" value="1"/>
</dbReference>
<dbReference type="InterPro" id="IPR050921">
    <property type="entry name" value="T4SS_GSP_E_ATPase"/>
</dbReference>
<evidence type="ECO:0000313" key="3">
    <source>
        <dbReference type="EMBL" id="GFR38267.1"/>
    </source>
</evidence>
<reference evidence="3" key="1">
    <citation type="submission" date="2020-08" db="EMBL/GenBank/DDBJ databases">
        <authorList>
            <person name="Uke A."/>
            <person name="Chhe C."/>
            <person name="Baramee S."/>
            <person name="Kosugi A."/>
        </authorList>
    </citation>
    <scope>NUCLEOTIDE SEQUENCE</scope>
    <source>
        <strain evidence="3">DA-C8</strain>
    </source>
</reference>
<dbReference type="CDD" id="cd01130">
    <property type="entry name" value="VirB11-like_ATPase"/>
    <property type="match status" value="1"/>
</dbReference>
<dbReference type="SUPFAM" id="SSF52540">
    <property type="entry name" value="P-loop containing nucleoside triphosphate hydrolases"/>
    <property type="match status" value="1"/>
</dbReference>
<gene>
    <name evidence="3" type="ORF">PRECH8_15630</name>
</gene>
<dbReference type="InterPro" id="IPR001482">
    <property type="entry name" value="T2SS/T4SS_dom"/>
</dbReference>
<protein>
    <submittedName>
        <fullName evidence="3">Type II secretion system protein E</fullName>
    </submittedName>
</protein>
<evidence type="ECO:0000256" key="1">
    <source>
        <dbReference type="ARBA" id="ARBA00006611"/>
    </source>
</evidence>
<dbReference type="RefSeq" id="WP_200966512.1">
    <property type="nucleotide sequence ID" value="NZ_BMAQ01000014.1"/>
</dbReference>
<dbReference type="PANTHER" id="PTHR30486">
    <property type="entry name" value="TWITCHING MOTILITY PROTEIN PILT"/>
    <property type="match status" value="1"/>
</dbReference>
<comment type="caution">
    <text evidence="3">The sequence shown here is derived from an EMBL/GenBank/DDBJ whole genome shotgun (WGS) entry which is preliminary data.</text>
</comment>
<dbReference type="GO" id="GO:0016887">
    <property type="term" value="F:ATP hydrolysis activity"/>
    <property type="evidence" value="ECO:0007669"/>
    <property type="project" value="InterPro"/>
</dbReference>
<dbReference type="Proteomes" id="UP000654993">
    <property type="component" value="Unassembled WGS sequence"/>
</dbReference>
<dbReference type="Gene3D" id="3.30.450.380">
    <property type="match status" value="1"/>
</dbReference>
<accession>A0A916QCM0</accession>
<keyword evidence="4" id="KW-1185">Reference proteome</keyword>
<evidence type="ECO:0000313" key="4">
    <source>
        <dbReference type="Proteomes" id="UP000654993"/>
    </source>
</evidence>
<dbReference type="PANTHER" id="PTHR30486:SF15">
    <property type="entry name" value="TYPE II_IV SECRETION SYSTEM ATPASE"/>
    <property type="match status" value="1"/>
</dbReference>
<dbReference type="EMBL" id="BMAQ01000014">
    <property type="protein sequence ID" value="GFR38267.1"/>
    <property type="molecule type" value="Genomic_DNA"/>
</dbReference>
<proteinExistence type="inferred from homology"/>
<sequence>MDEAAVIPYIRSRVQERAASIAEIGDDQVRQWIEDEVFLYAREHYLNLEDKRSLIERIFHAMRGYDVLQPLLDDETITEVMVNRFDEIFIERHGKIEKSEVRFARPEDLDDCIQLIASEVNRIVNTSSPIVDARLRDGSRVNIVLPPVSLGGPTLTIRKFPASTPDLDELAARGMLSQEAAGFLSQIVAAGYNIFISGGTGTGKTTLLNALSGCIPKDERVITIEDSAELRLLHLDNLVRLEARNANMEGKGEITIRQLIRTSLRMRPDRIIVGEIRGSEAIDMLQAMNTGHDGSISTGHSNSIADMFSRLETMVLSDTALPLPVIRKQICSAIDIMIHIERLRDYSRRVVEISEVAGLAGDEIQLNPLFRFQECGTAEDGRILGGLKPTGNRLIRRAKWNKAGGQDEAHLEAAGLD</sequence>
<feature type="domain" description="Bacterial type II secretion system protein E" evidence="2">
    <location>
        <begin position="67"/>
        <end position="342"/>
    </location>
</feature>
<name>A0A916QCM0_9BACL</name>
<dbReference type="AlphaFoldDB" id="A0A916QCM0"/>
<dbReference type="Gene3D" id="3.40.50.300">
    <property type="entry name" value="P-loop containing nucleotide triphosphate hydrolases"/>
    <property type="match status" value="1"/>
</dbReference>
<organism evidence="3 4">
    <name type="scientific">Insulibacter thermoxylanivorax</name>
    <dbReference type="NCBI Taxonomy" id="2749268"/>
    <lineage>
        <taxon>Bacteria</taxon>
        <taxon>Bacillati</taxon>
        <taxon>Bacillota</taxon>
        <taxon>Bacilli</taxon>
        <taxon>Bacillales</taxon>
        <taxon>Paenibacillaceae</taxon>
        <taxon>Insulibacter</taxon>
    </lineage>
</organism>